<feature type="domain" description="Myb-like" evidence="2">
    <location>
        <begin position="184"/>
        <end position="238"/>
    </location>
</feature>
<dbReference type="InterPro" id="IPR017930">
    <property type="entry name" value="Myb_dom"/>
</dbReference>
<dbReference type="Proteomes" id="UP000789595">
    <property type="component" value="Unassembled WGS sequence"/>
</dbReference>
<dbReference type="InterPro" id="IPR009057">
    <property type="entry name" value="Homeodomain-like_sf"/>
</dbReference>
<reference evidence="4" key="1">
    <citation type="submission" date="2021-11" db="EMBL/GenBank/DDBJ databases">
        <authorList>
            <consortium name="Genoscope - CEA"/>
            <person name="William W."/>
        </authorList>
    </citation>
    <scope>NUCLEOTIDE SEQUENCE</scope>
</reference>
<dbReference type="EMBL" id="CAKKNE010000001">
    <property type="protein sequence ID" value="CAH0364563.1"/>
    <property type="molecule type" value="Genomic_DNA"/>
</dbReference>
<evidence type="ECO:0000259" key="3">
    <source>
        <dbReference type="PROSITE" id="PS51294"/>
    </source>
</evidence>
<feature type="compositionally biased region" description="Basic and acidic residues" evidence="1">
    <location>
        <begin position="196"/>
        <end position="210"/>
    </location>
</feature>
<organism evidence="4 5">
    <name type="scientific">Pelagomonas calceolata</name>
    <dbReference type="NCBI Taxonomy" id="35677"/>
    <lineage>
        <taxon>Eukaryota</taxon>
        <taxon>Sar</taxon>
        <taxon>Stramenopiles</taxon>
        <taxon>Ochrophyta</taxon>
        <taxon>Pelagophyceae</taxon>
        <taxon>Pelagomonadales</taxon>
        <taxon>Pelagomonadaceae</taxon>
        <taxon>Pelagomonas</taxon>
    </lineage>
</organism>
<feature type="region of interest" description="Disordered" evidence="1">
    <location>
        <begin position="132"/>
        <end position="211"/>
    </location>
</feature>
<feature type="compositionally biased region" description="Basic and acidic residues" evidence="1">
    <location>
        <begin position="341"/>
        <end position="359"/>
    </location>
</feature>
<evidence type="ECO:0000313" key="5">
    <source>
        <dbReference type="Proteomes" id="UP000789595"/>
    </source>
</evidence>
<feature type="region of interest" description="Disordered" evidence="1">
    <location>
        <begin position="25"/>
        <end position="54"/>
    </location>
</feature>
<feature type="compositionally biased region" description="Basic residues" evidence="1">
    <location>
        <begin position="158"/>
        <end position="170"/>
    </location>
</feature>
<accession>A0A8J2S4J4</accession>
<feature type="compositionally biased region" description="Basic and acidic residues" evidence="1">
    <location>
        <begin position="375"/>
        <end position="392"/>
    </location>
</feature>
<dbReference type="SMART" id="SM00717">
    <property type="entry name" value="SANT"/>
    <property type="match status" value="1"/>
</dbReference>
<evidence type="ECO:0000259" key="2">
    <source>
        <dbReference type="PROSITE" id="PS50090"/>
    </source>
</evidence>
<feature type="compositionally biased region" description="Pro residues" evidence="1">
    <location>
        <begin position="399"/>
        <end position="420"/>
    </location>
</feature>
<dbReference type="PROSITE" id="PS51294">
    <property type="entry name" value="HTH_MYB"/>
    <property type="match status" value="1"/>
</dbReference>
<evidence type="ECO:0008006" key="6">
    <source>
        <dbReference type="Google" id="ProtNLM"/>
    </source>
</evidence>
<dbReference type="CDD" id="cd04508">
    <property type="entry name" value="Tudor_SF"/>
    <property type="match status" value="1"/>
</dbReference>
<dbReference type="SUPFAM" id="SSF46689">
    <property type="entry name" value="Homeodomain-like"/>
    <property type="match status" value="1"/>
</dbReference>
<dbReference type="Pfam" id="PF00249">
    <property type="entry name" value="Myb_DNA-binding"/>
    <property type="match status" value="1"/>
</dbReference>
<protein>
    <recommendedName>
        <fullName evidence="6">Myb-like domain-containing protein</fullName>
    </recommendedName>
</protein>
<dbReference type="InterPro" id="IPR001005">
    <property type="entry name" value="SANT/Myb"/>
</dbReference>
<evidence type="ECO:0000256" key="1">
    <source>
        <dbReference type="SAM" id="MobiDB-lite"/>
    </source>
</evidence>
<dbReference type="CDD" id="cd00167">
    <property type="entry name" value="SANT"/>
    <property type="match status" value="1"/>
</dbReference>
<dbReference type="Gene3D" id="1.10.10.60">
    <property type="entry name" value="Homeodomain-like"/>
    <property type="match status" value="1"/>
</dbReference>
<name>A0A8J2S4J4_9STRA</name>
<evidence type="ECO:0000313" key="4">
    <source>
        <dbReference type="EMBL" id="CAH0364563.1"/>
    </source>
</evidence>
<feature type="compositionally biased region" description="Acidic residues" evidence="1">
    <location>
        <begin position="36"/>
        <end position="46"/>
    </location>
</feature>
<feature type="non-terminal residue" evidence="4">
    <location>
        <position position="1"/>
    </location>
</feature>
<dbReference type="AlphaFoldDB" id="A0A8J2S4J4"/>
<feature type="region of interest" description="Disordered" evidence="1">
    <location>
        <begin position="307"/>
        <end position="420"/>
    </location>
</feature>
<proteinExistence type="predicted"/>
<sequence>GRANWLRRSGAAMATWGRAAMAYIRGSPQEPRSSEEASEEEAESDEALARRLQAEEQGRPVARFKLLDRVEARYKDPELRGGTWSREYYAATVVDVLPPKTQKRPHSYLIKWDDGSEDQLVLEDYVRPLVPEAPAAAPRDRDGKRGLANGLRTGAPPPKKRGRPSKKGGRPPKTATATEAAPPPPSDEDAPWTPEEEQHLQELVDEHGEGDWSWPTIAEELGTGRAKEAVEEHYNSMLECQRIPDDTPPPGAEQEQKLRINASGRIATLVQKKQRGWLVVKLDENEGEDGAPGEERSIRTNFVTLLDAAGNDVVPTKKKRRRPTAAPGAAPAPAPRKRRPKDFEEGDRVTVLESADSHGGRSGAIVEKNTAWWRVKLDGDNEATSIRRKDLRAATTPAPGAPVPAPAPAAAAPPPAPPAP</sequence>
<feature type="non-terminal residue" evidence="4">
    <location>
        <position position="420"/>
    </location>
</feature>
<dbReference type="PROSITE" id="PS50090">
    <property type="entry name" value="MYB_LIKE"/>
    <property type="match status" value="1"/>
</dbReference>
<keyword evidence="5" id="KW-1185">Reference proteome</keyword>
<feature type="compositionally biased region" description="Low complexity" evidence="1">
    <location>
        <begin position="171"/>
        <end position="180"/>
    </location>
</feature>
<dbReference type="Gene3D" id="2.30.30.140">
    <property type="match status" value="1"/>
</dbReference>
<feature type="domain" description="HTH myb-type" evidence="3">
    <location>
        <begin position="191"/>
        <end position="242"/>
    </location>
</feature>
<comment type="caution">
    <text evidence="4">The sequence shown here is derived from an EMBL/GenBank/DDBJ whole genome shotgun (WGS) entry which is preliminary data.</text>
</comment>
<gene>
    <name evidence="4" type="ORF">PECAL_1P09310</name>
</gene>